<proteinExistence type="predicted"/>
<evidence type="ECO:0000313" key="2">
    <source>
        <dbReference type="Proteomes" id="UP001501690"/>
    </source>
</evidence>
<comment type="caution">
    <text evidence="1">The sequence shown here is derived from an EMBL/GenBank/DDBJ whole genome shotgun (WGS) entry which is preliminary data.</text>
</comment>
<dbReference type="InterPro" id="IPR043777">
    <property type="entry name" value="DUF5719"/>
</dbReference>
<evidence type="ECO:0008006" key="3">
    <source>
        <dbReference type="Google" id="ProtNLM"/>
    </source>
</evidence>
<reference evidence="1 2" key="1">
    <citation type="journal article" date="2019" name="Int. J. Syst. Evol. Microbiol.">
        <title>The Global Catalogue of Microorganisms (GCM) 10K type strain sequencing project: providing services to taxonomists for standard genome sequencing and annotation.</title>
        <authorList>
            <consortium name="The Broad Institute Genomics Platform"/>
            <consortium name="The Broad Institute Genome Sequencing Center for Infectious Disease"/>
            <person name="Wu L."/>
            <person name="Ma J."/>
        </authorList>
    </citation>
    <scope>NUCLEOTIDE SEQUENCE [LARGE SCALE GENOMIC DNA]</scope>
    <source>
        <strain evidence="1 2">JCM 15577</strain>
    </source>
</reference>
<dbReference type="Proteomes" id="UP001501690">
    <property type="component" value="Unassembled WGS sequence"/>
</dbReference>
<sequence length="463" mass="45084">MSPARYPTLASLRPVIGGALALLIAAAVAVSPLLPWPQITATPAHTEVAVDTPERVAVCTGALLAVGRDSTDADGLSVAAPQAVTVGGDSAPSDSVLRSDATTSAPTVWTSIAGATGSASAFAAAGAVSISDADLVGYASSACQTPLMDSWLVAGSGATGASDLVIISNPGEVAATVDLTVYGAGGATAPPGGTDIIVAPGAQRVIALAGIALGEESPVVHVQATGAPVAASLQSSITRTLEPGGIDQSGMLASPDGQLTIGGVAVTVDGLTASAGEAPTQVRILAPTTAGAATITAYAVGETTPARDPITVELAAGIPAVVEVPDLPVGSYVIEVTAPVVIAASVWQTTGFGAGADFAWYLPSPLLGAESVISVPAGPSPRLTLMNPGQTDASVELTSELTGPVSVTIPAGSSAQLSVSASTVYHLSGDSVAAAVGFAGDSSLGSFPVWATDAGAEPIVVYP</sequence>
<name>A0ABN2HKK8_9MICO</name>
<dbReference type="Pfam" id="PF18986">
    <property type="entry name" value="DUF5719"/>
    <property type="match status" value="1"/>
</dbReference>
<evidence type="ECO:0000313" key="1">
    <source>
        <dbReference type="EMBL" id="GAA1689345.1"/>
    </source>
</evidence>
<accession>A0ABN2HKK8</accession>
<dbReference type="EMBL" id="BAAAPL010000001">
    <property type="protein sequence ID" value="GAA1689345.1"/>
    <property type="molecule type" value="Genomic_DNA"/>
</dbReference>
<dbReference type="RefSeq" id="WP_344068184.1">
    <property type="nucleotide sequence ID" value="NZ_BAAAPL010000001.1"/>
</dbReference>
<protein>
    <recommendedName>
        <fullName evidence="3">Large extracellular alpha-helical protein</fullName>
    </recommendedName>
</protein>
<organism evidence="1 2">
    <name type="scientific">Microbacterium sediminicola</name>
    <dbReference type="NCBI Taxonomy" id="415210"/>
    <lineage>
        <taxon>Bacteria</taxon>
        <taxon>Bacillati</taxon>
        <taxon>Actinomycetota</taxon>
        <taxon>Actinomycetes</taxon>
        <taxon>Micrococcales</taxon>
        <taxon>Microbacteriaceae</taxon>
        <taxon>Microbacterium</taxon>
    </lineage>
</organism>
<keyword evidence="2" id="KW-1185">Reference proteome</keyword>
<gene>
    <name evidence="1" type="ORF">GCM10009808_02790</name>
</gene>